<comment type="subcellular location">
    <subcellularLocation>
        <location evidence="1">Cell membrane</location>
        <topology evidence="1">Multi-pass membrane protein</topology>
    </subcellularLocation>
</comment>
<keyword evidence="4 6" id="KW-1133">Transmembrane helix</keyword>
<dbReference type="RefSeq" id="WP_306705308.1">
    <property type="nucleotide sequence ID" value="NZ_JAUJFI010000031.1"/>
</dbReference>
<evidence type="ECO:0000313" key="8">
    <source>
        <dbReference type="Proteomes" id="UP001227317"/>
    </source>
</evidence>
<feature type="transmembrane region" description="Helical" evidence="6">
    <location>
        <begin position="19"/>
        <end position="36"/>
    </location>
</feature>
<sequence length="325" mass="34088">MVQIAATRTTASPPINTRLLSLAALAAVIATLPLALTNNFHLDIAILAGFNAIVCVGLNLLIGYAGQISLGHAGFFGIGAYASGILVTTYGWPPIAALLAGAVSVGVLSFLLAKPILRLKGHYLAMATLGIGIIVSIVLRTETGLTGGPDGMMVDSFKIFGLELYGEKTWYWVVGVVLFIAVWLSLNLIDSPVGRALRAVHGSEVAAEVVGVDTARYKVMAFVVSAVFASVAGSLFAHYTGLITPAKADFFKSIELVTMVVFGGMASTFGAVIGAVLLTVLPQALTVFQDYSQIVLGAILMFTMVFMPKGLLPTIEGLIAQRRRA</sequence>
<comment type="caution">
    <text evidence="7">The sequence shown here is derived from an EMBL/GenBank/DDBJ whole genome shotgun (WGS) entry which is preliminary data.</text>
</comment>
<evidence type="ECO:0000256" key="4">
    <source>
        <dbReference type="ARBA" id="ARBA00022989"/>
    </source>
</evidence>
<dbReference type="Pfam" id="PF02653">
    <property type="entry name" value="BPD_transp_2"/>
    <property type="match status" value="1"/>
</dbReference>
<reference evidence="7 8" key="1">
    <citation type="submission" date="2023-06" db="EMBL/GenBank/DDBJ databases">
        <title>Azospirillum isscasensis sp.nov, a bacterium isolated from rhizosphere soil of rice.</title>
        <authorList>
            <person name="Wang H."/>
        </authorList>
    </citation>
    <scope>NUCLEOTIDE SEQUENCE [LARGE SCALE GENOMIC DNA]</scope>
    <source>
        <strain evidence="7 8">C340-1</strain>
    </source>
</reference>
<dbReference type="InterPro" id="IPR043428">
    <property type="entry name" value="LivM-like"/>
</dbReference>
<feature type="transmembrane region" description="Helical" evidence="6">
    <location>
        <begin position="219"/>
        <end position="239"/>
    </location>
</feature>
<organism evidence="7 8">
    <name type="scientific">Azospirillum isscasi</name>
    <dbReference type="NCBI Taxonomy" id="3053926"/>
    <lineage>
        <taxon>Bacteria</taxon>
        <taxon>Pseudomonadati</taxon>
        <taxon>Pseudomonadota</taxon>
        <taxon>Alphaproteobacteria</taxon>
        <taxon>Rhodospirillales</taxon>
        <taxon>Azospirillaceae</taxon>
        <taxon>Azospirillum</taxon>
    </lineage>
</organism>
<feature type="transmembrane region" description="Helical" evidence="6">
    <location>
        <begin position="170"/>
        <end position="189"/>
    </location>
</feature>
<dbReference type="PANTHER" id="PTHR30482">
    <property type="entry name" value="HIGH-AFFINITY BRANCHED-CHAIN AMINO ACID TRANSPORT SYSTEM PERMEASE"/>
    <property type="match status" value="1"/>
</dbReference>
<feature type="transmembrane region" description="Helical" evidence="6">
    <location>
        <begin position="69"/>
        <end position="89"/>
    </location>
</feature>
<protein>
    <submittedName>
        <fullName evidence="7">Branched-chain amino acid ABC transporter permease</fullName>
    </submittedName>
</protein>
<gene>
    <name evidence="7" type="ORF">QSG27_09055</name>
</gene>
<dbReference type="CDD" id="cd06581">
    <property type="entry name" value="TM_PBP1_LivM_like"/>
    <property type="match status" value="1"/>
</dbReference>
<feature type="transmembrane region" description="Helical" evidence="6">
    <location>
        <begin position="42"/>
        <end position="62"/>
    </location>
</feature>
<keyword evidence="8" id="KW-1185">Reference proteome</keyword>
<evidence type="ECO:0000256" key="2">
    <source>
        <dbReference type="ARBA" id="ARBA00022475"/>
    </source>
</evidence>
<keyword evidence="2" id="KW-1003">Cell membrane</keyword>
<evidence type="ECO:0000256" key="1">
    <source>
        <dbReference type="ARBA" id="ARBA00004651"/>
    </source>
</evidence>
<feature type="transmembrane region" description="Helical" evidence="6">
    <location>
        <begin position="259"/>
        <end position="281"/>
    </location>
</feature>
<evidence type="ECO:0000256" key="5">
    <source>
        <dbReference type="ARBA" id="ARBA00023136"/>
    </source>
</evidence>
<feature type="transmembrane region" description="Helical" evidence="6">
    <location>
        <begin position="293"/>
        <end position="312"/>
    </location>
</feature>
<feature type="transmembrane region" description="Helical" evidence="6">
    <location>
        <begin position="122"/>
        <end position="139"/>
    </location>
</feature>
<keyword evidence="5 6" id="KW-0472">Membrane</keyword>
<dbReference type="Proteomes" id="UP001227317">
    <property type="component" value="Unassembled WGS sequence"/>
</dbReference>
<dbReference type="PANTHER" id="PTHR30482:SF18">
    <property type="entry name" value="BRANCHED AMINO ACID TRANSPORT SYSTEM PERMEASE"/>
    <property type="match status" value="1"/>
</dbReference>
<feature type="transmembrane region" description="Helical" evidence="6">
    <location>
        <begin position="95"/>
        <end position="113"/>
    </location>
</feature>
<accession>A0ABU0WF44</accession>
<proteinExistence type="predicted"/>
<evidence type="ECO:0000256" key="3">
    <source>
        <dbReference type="ARBA" id="ARBA00022692"/>
    </source>
</evidence>
<evidence type="ECO:0000313" key="7">
    <source>
        <dbReference type="EMBL" id="MDQ2102837.1"/>
    </source>
</evidence>
<evidence type="ECO:0000256" key="6">
    <source>
        <dbReference type="SAM" id="Phobius"/>
    </source>
</evidence>
<dbReference type="EMBL" id="JAUJFI010000031">
    <property type="protein sequence ID" value="MDQ2102837.1"/>
    <property type="molecule type" value="Genomic_DNA"/>
</dbReference>
<keyword evidence="3 6" id="KW-0812">Transmembrane</keyword>
<dbReference type="InterPro" id="IPR001851">
    <property type="entry name" value="ABC_transp_permease"/>
</dbReference>
<name>A0ABU0WF44_9PROT</name>